<comment type="caution">
    <text evidence="3">The sequence shown here is derived from an EMBL/GenBank/DDBJ whole genome shotgun (WGS) entry which is preliminary data.</text>
</comment>
<accession>A0A2V2N1R4</accession>
<evidence type="ECO:0000256" key="1">
    <source>
        <dbReference type="SAM" id="MobiDB-lite"/>
    </source>
</evidence>
<feature type="compositionally biased region" description="Acidic residues" evidence="1">
    <location>
        <begin position="263"/>
        <end position="300"/>
    </location>
</feature>
<feature type="compositionally biased region" description="Acidic residues" evidence="1">
    <location>
        <begin position="196"/>
        <end position="208"/>
    </location>
</feature>
<dbReference type="OrthoDB" id="384689at2157"/>
<evidence type="ECO:0000256" key="2">
    <source>
        <dbReference type="SAM" id="Phobius"/>
    </source>
</evidence>
<dbReference type="AlphaFoldDB" id="A0A2V2N1R4"/>
<feature type="compositionally biased region" description="Basic and acidic residues" evidence="1">
    <location>
        <begin position="93"/>
        <end position="109"/>
    </location>
</feature>
<feature type="compositionally biased region" description="Acidic residues" evidence="1">
    <location>
        <begin position="167"/>
        <end position="189"/>
    </location>
</feature>
<sequence>MKIDKKLLLIITFVGALVVLLLVFFLTTGFSPGIKDYISAVYFAIWITAAMGMWLYGIQPYLEDRKKAKESKKAPSVAQKVAPMPSPKSGLPLRDRIREYVTERRKEEGLPVPEPLLPSKAGGGAAPVKTAKGTGSSSGAAMGAAAVSGAVAGGAAAASVGEGDLPLPDDFDEAGGGDVFGDEFPEEEGGSLPGLGDEELGSFDEEGGEPSLPGLGDEDFGSFDEGEGGESSLPGLGDEDLGSFDETEVEEGPSADTGGLPDFEGDLESDISESDISDSMDDFSEEESGSDTDLLADDTGEGGLSEDGLPDLDMPLDDDIMDEDMSSDDEFSDIEFEDIEPDET</sequence>
<protein>
    <submittedName>
        <fullName evidence="3">Uncharacterized protein</fullName>
    </submittedName>
</protein>
<keyword evidence="4" id="KW-1185">Reference proteome</keyword>
<feature type="region of interest" description="Disordered" evidence="1">
    <location>
        <begin position="154"/>
        <end position="344"/>
    </location>
</feature>
<feature type="compositionally biased region" description="Acidic residues" evidence="1">
    <location>
        <begin position="237"/>
        <end position="253"/>
    </location>
</feature>
<proteinExistence type="predicted"/>
<evidence type="ECO:0000313" key="3">
    <source>
        <dbReference type="EMBL" id="PWR70077.1"/>
    </source>
</evidence>
<evidence type="ECO:0000313" key="4">
    <source>
        <dbReference type="Proteomes" id="UP000245934"/>
    </source>
</evidence>
<dbReference type="EMBL" id="QGMZ01000049">
    <property type="protein sequence ID" value="PWR70077.1"/>
    <property type="molecule type" value="Genomic_DNA"/>
</dbReference>
<keyword evidence="2" id="KW-0812">Transmembrane</keyword>
<dbReference type="RefSeq" id="WP_109942262.1">
    <property type="nucleotide sequence ID" value="NZ_CP176366.1"/>
</dbReference>
<name>A0A2V2N1R4_9EURY</name>
<gene>
    <name evidence="3" type="ORF">DLD82_16650</name>
</gene>
<feature type="transmembrane region" description="Helical" evidence="2">
    <location>
        <begin position="37"/>
        <end position="57"/>
    </location>
</feature>
<organism evidence="3 4">
    <name type="scientific">Methanospirillum stamsii</name>
    <dbReference type="NCBI Taxonomy" id="1277351"/>
    <lineage>
        <taxon>Archaea</taxon>
        <taxon>Methanobacteriati</taxon>
        <taxon>Methanobacteriota</taxon>
        <taxon>Stenosarchaea group</taxon>
        <taxon>Methanomicrobia</taxon>
        <taxon>Methanomicrobiales</taxon>
        <taxon>Methanospirillaceae</taxon>
        <taxon>Methanospirillum</taxon>
    </lineage>
</organism>
<feature type="transmembrane region" description="Helical" evidence="2">
    <location>
        <begin position="7"/>
        <end position="31"/>
    </location>
</feature>
<feature type="compositionally biased region" description="Acidic residues" evidence="1">
    <location>
        <begin position="216"/>
        <end position="228"/>
    </location>
</feature>
<feature type="region of interest" description="Disordered" evidence="1">
    <location>
        <begin position="72"/>
        <end position="138"/>
    </location>
</feature>
<feature type="compositionally biased region" description="Acidic residues" evidence="1">
    <location>
        <begin position="308"/>
        <end position="344"/>
    </location>
</feature>
<keyword evidence="2" id="KW-0472">Membrane</keyword>
<keyword evidence="2" id="KW-1133">Transmembrane helix</keyword>
<reference evidence="3 4" key="1">
    <citation type="submission" date="2018-05" db="EMBL/GenBank/DDBJ databases">
        <title>Draft genome of Methanospirillum stamsii Pt1.</title>
        <authorList>
            <person name="Dueholm M.S."/>
            <person name="Nielsen P.H."/>
            <person name="Bakmann L.F."/>
            <person name="Otzen D.E."/>
        </authorList>
    </citation>
    <scope>NUCLEOTIDE SEQUENCE [LARGE SCALE GENOMIC DNA]</scope>
    <source>
        <strain evidence="3 4">Pt1</strain>
    </source>
</reference>
<dbReference type="GeneID" id="97610476"/>
<dbReference type="Proteomes" id="UP000245934">
    <property type="component" value="Unassembled WGS sequence"/>
</dbReference>